<dbReference type="EMBL" id="QYZD01000019">
    <property type="protein sequence ID" value="RJG21981.1"/>
    <property type="molecule type" value="Genomic_DNA"/>
</dbReference>
<name>A0A3A3GES4_PANTH</name>
<protein>
    <submittedName>
        <fullName evidence="1">Uncharacterized protein</fullName>
    </submittedName>
</protein>
<dbReference type="AlphaFoldDB" id="A0A3A3GES4"/>
<dbReference type="Proteomes" id="UP000266177">
    <property type="component" value="Unassembled WGS sequence"/>
</dbReference>
<dbReference type="OrthoDB" id="1952168at2"/>
<accession>A0A3A3GES4</accession>
<reference evidence="1 2" key="1">
    <citation type="submission" date="2018-09" db="EMBL/GenBank/DDBJ databases">
        <title>Paenibacillus SK2017-BO5.</title>
        <authorList>
            <person name="Piskunova J.V."/>
            <person name="Dubiley S.A."/>
            <person name="Severinov K.V."/>
        </authorList>
    </citation>
    <scope>NUCLEOTIDE SEQUENCE [LARGE SCALE GENOMIC DNA]</scope>
    <source>
        <strain evidence="1 2">BO5</strain>
    </source>
</reference>
<dbReference type="RefSeq" id="WP_119795097.1">
    <property type="nucleotide sequence ID" value="NZ_QYZD01000019.1"/>
</dbReference>
<proteinExistence type="predicted"/>
<organism evidence="1 2">
    <name type="scientific">Paenibacillus thiaminolyticus</name>
    <name type="common">Bacillus thiaminolyticus</name>
    <dbReference type="NCBI Taxonomy" id="49283"/>
    <lineage>
        <taxon>Bacteria</taxon>
        <taxon>Bacillati</taxon>
        <taxon>Bacillota</taxon>
        <taxon>Bacilli</taxon>
        <taxon>Bacillales</taxon>
        <taxon>Paenibacillaceae</taxon>
        <taxon>Paenibacillus</taxon>
    </lineage>
</organism>
<sequence>MTSMMNYPAQTDPDSHEQSANQLFNKVWEWMEKTDRTPEETDMMIHAAHASRYHWGVVGRELQFARGEWQISRVYAVAGIAEASMYHARRCIDICRKFSLGAFDTAYAYEALARASSLMNKAEDAAGYKMRAEELARHVDGEEGLKHLLSDLQTI</sequence>
<evidence type="ECO:0000313" key="1">
    <source>
        <dbReference type="EMBL" id="RJG21981.1"/>
    </source>
</evidence>
<gene>
    <name evidence="1" type="ORF">DQX05_19150</name>
</gene>
<evidence type="ECO:0000313" key="2">
    <source>
        <dbReference type="Proteomes" id="UP000266177"/>
    </source>
</evidence>
<comment type="caution">
    <text evidence="1">The sequence shown here is derived from an EMBL/GenBank/DDBJ whole genome shotgun (WGS) entry which is preliminary data.</text>
</comment>